<dbReference type="Pfam" id="PF09694">
    <property type="entry name" value="Gcw_chp"/>
    <property type="match status" value="1"/>
</dbReference>
<accession>A0A3B0XTQ2</accession>
<dbReference type="AlphaFoldDB" id="A0A3B0XTQ2"/>
<dbReference type="EMBL" id="UOFH01000394">
    <property type="protein sequence ID" value="VAW67533.1"/>
    <property type="molecule type" value="Genomic_DNA"/>
</dbReference>
<evidence type="ECO:0000313" key="1">
    <source>
        <dbReference type="EMBL" id="VAW67533.1"/>
    </source>
</evidence>
<dbReference type="InterPro" id="IPR010239">
    <property type="entry name" value="CHP02001"/>
</dbReference>
<reference evidence="1" key="1">
    <citation type="submission" date="2018-06" db="EMBL/GenBank/DDBJ databases">
        <authorList>
            <person name="Zhirakovskaya E."/>
        </authorList>
    </citation>
    <scope>NUCLEOTIDE SEQUENCE</scope>
</reference>
<dbReference type="NCBIfam" id="TIGR02001">
    <property type="entry name" value="gcw_chp"/>
    <property type="match status" value="1"/>
</dbReference>
<organism evidence="1">
    <name type="scientific">hydrothermal vent metagenome</name>
    <dbReference type="NCBI Taxonomy" id="652676"/>
    <lineage>
        <taxon>unclassified sequences</taxon>
        <taxon>metagenomes</taxon>
        <taxon>ecological metagenomes</taxon>
    </lineage>
</organism>
<evidence type="ECO:0008006" key="2">
    <source>
        <dbReference type="Google" id="ProtNLM"/>
    </source>
</evidence>
<name>A0A3B0XTQ2_9ZZZZ</name>
<gene>
    <name evidence="1" type="ORF">MNBD_GAMMA08-1077</name>
</gene>
<proteinExistence type="predicted"/>
<protein>
    <recommendedName>
        <fullName evidence="2">Histidine kinase</fullName>
    </recommendedName>
</protein>
<dbReference type="PROSITE" id="PS51257">
    <property type="entry name" value="PROKAR_LIPOPROTEIN"/>
    <property type="match status" value="1"/>
</dbReference>
<sequence>MKKLNILAISGAVACSLLSATAAAEVTANVGATSSYLWRGTSLSNDDAAVYGGVDYAHKSGAYIGLWQSTENVTGSSADGLETDGFTGSETDVYLGYGGEVGDFTYDVGYITYNYLQSEADVDFSEIYLSGGWKFVELFYANSSDVRIGNGKGSDYYSVTLTYDRYSFVYGDYSFDDGSADADYSHFDLSAALTDELSLTYSQNDITGDDDGRIVVSYTLEFGVK</sequence>